<dbReference type="SFLD" id="SFLDF00027">
    <property type="entry name" value="p-type_atpase"/>
    <property type="match status" value="1"/>
</dbReference>
<feature type="transmembrane region" description="Helical" evidence="12">
    <location>
        <begin position="274"/>
        <end position="307"/>
    </location>
</feature>
<proteinExistence type="inferred from homology"/>
<evidence type="ECO:0000256" key="3">
    <source>
        <dbReference type="ARBA" id="ARBA00022553"/>
    </source>
</evidence>
<comment type="similarity">
    <text evidence="2">Belongs to the cation transport ATPase (P-type) (TC 3.A.3) family. Type IIIA subfamily.</text>
</comment>
<evidence type="ECO:0000259" key="13">
    <source>
        <dbReference type="SMART" id="SM00831"/>
    </source>
</evidence>
<keyword evidence="3" id="KW-0597">Phosphoprotein</keyword>
<evidence type="ECO:0000256" key="11">
    <source>
        <dbReference type="ARBA" id="ARBA00023136"/>
    </source>
</evidence>
<dbReference type="PRINTS" id="PR00120">
    <property type="entry name" value="HATPASE"/>
</dbReference>
<dbReference type="FunFam" id="2.70.150.10:FF:000042">
    <property type="entry name" value="Plasma membrane ATPase"/>
    <property type="match status" value="1"/>
</dbReference>
<evidence type="ECO:0000256" key="2">
    <source>
        <dbReference type="ARBA" id="ARBA00008804"/>
    </source>
</evidence>
<dbReference type="PROSITE" id="PS00154">
    <property type="entry name" value="ATPASE_E1_E2"/>
    <property type="match status" value="1"/>
</dbReference>
<name>A0A0F9K0B7_9ZZZZ</name>
<keyword evidence="10 12" id="KW-1133">Transmembrane helix</keyword>
<feature type="domain" description="Cation-transporting P-type ATPase N-terminal" evidence="13">
    <location>
        <begin position="15"/>
        <end position="88"/>
    </location>
</feature>
<feature type="transmembrane region" description="Helical" evidence="12">
    <location>
        <begin position="64"/>
        <end position="86"/>
    </location>
</feature>
<feature type="transmembrane region" description="Helical" evidence="12">
    <location>
        <begin position="92"/>
        <end position="108"/>
    </location>
</feature>
<evidence type="ECO:0000256" key="7">
    <source>
        <dbReference type="ARBA" id="ARBA00022840"/>
    </source>
</evidence>
<dbReference type="SUPFAM" id="SSF81653">
    <property type="entry name" value="Calcium ATPase, transduction domain A"/>
    <property type="match status" value="1"/>
</dbReference>
<dbReference type="EMBL" id="LAZR01008980">
    <property type="protein sequence ID" value="KKM75418.1"/>
    <property type="molecule type" value="Genomic_DNA"/>
</dbReference>
<dbReference type="SUPFAM" id="SSF81660">
    <property type="entry name" value="Metal cation-transporting ATPase, ATP-binding domain N"/>
    <property type="match status" value="1"/>
</dbReference>
<dbReference type="FunFam" id="3.40.50.1000:FF:000211">
    <property type="entry name" value="Plasma membrane ATPase"/>
    <property type="match status" value="1"/>
</dbReference>
<dbReference type="GO" id="GO:0046872">
    <property type="term" value="F:metal ion binding"/>
    <property type="evidence" value="ECO:0007669"/>
    <property type="project" value="UniProtKB-KW"/>
</dbReference>
<dbReference type="FunFam" id="3.40.1110.10:FF:000005">
    <property type="entry name" value="Plasma membrane ATPase"/>
    <property type="match status" value="1"/>
</dbReference>
<dbReference type="NCBIfam" id="TIGR01494">
    <property type="entry name" value="ATPase_P-type"/>
    <property type="match status" value="2"/>
</dbReference>
<evidence type="ECO:0000256" key="12">
    <source>
        <dbReference type="SAM" id="Phobius"/>
    </source>
</evidence>
<dbReference type="InterPro" id="IPR004014">
    <property type="entry name" value="ATPase_P-typ_cation-transptr_N"/>
</dbReference>
<dbReference type="GO" id="GO:0016887">
    <property type="term" value="F:ATP hydrolysis activity"/>
    <property type="evidence" value="ECO:0007669"/>
    <property type="project" value="InterPro"/>
</dbReference>
<dbReference type="AlphaFoldDB" id="A0A0F9K0B7"/>
<dbReference type="InterPro" id="IPR023298">
    <property type="entry name" value="ATPase_P-typ_TM_dom_sf"/>
</dbReference>
<dbReference type="Pfam" id="PF00702">
    <property type="entry name" value="Hydrolase"/>
    <property type="match status" value="1"/>
</dbReference>
<dbReference type="Gene3D" id="3.40.1110.10">
    <property type="entry name" value="Calcium-transporting ATPase, cytoplasmic domain N"/>
    <property type="match status" value="1"/>
</dbReference>
<comment type="caution">
    <text evidence="14">The sequence shown here is derived from an EMBL/GenBank/DDBJ whole genome shotgun (WGS) entry which is preliminary data.</text>
</comment>
<dbReference type="InterPro" id="IPR059000">
    <property type="entry name" value="ATPase_P-type_domA"/>
</dbReference>
<dbReference type="Pfam" id="PF00690">
    <property type="entry name" value="Cation_ATPase_N"/>
    <property type="match status" value="1"/>
</dbReference>
<feature type="transmembrane region" description="Helical" evidence="12">
    <location>
        <begin position="773"/>
        <end position="793"/>
    </location>
</feature>
<dbReference type="SUPFAM" id="SSF81665">
    <property type="entry name" value="Calcium ATPase, transmembrane domain M"/>
    <property type="match status" value="1"/>
</dbReference>
<keyword evidence="6" id="KW-0547">Nucleotide-binding</keyword>
<keyword evidence="9" id="KW-1278">Translocase</keyword>
<evidence type="ECO:0000256" key="6">
    <source>
        <dbReference type="ARBA" id="ARBA00022741"/>
    </source>
</evidence>
<feature type="transmembrane region" description="Helical" evidence="12">
    <location>
        <begin position="799"/>
        <end position="822"/>
    </location>
</feature>
<evidence type="ECO:0000256" key="4">
    <source>
        <dbReference type="ARBA" id="ARBA00022692"/>
    </source>
</evidence>
<protein>
    <recommendedName>
        <fullName evidence="13">Cation-transporting P-type ATPase N-terminal domain-containing protein</fullName>
    </recommendedName>
</protein>
<feature type="transmembrane region" description="Helical" evidence="12">
    <location>
        <begin position="740"/>
        <end position="757"/>
    </location>
</feature>
<dbReference type="InterPro" id="IPR036412">
    <property type="entry name" value="HAD-like_sf"/>
</dbReference>
<evidence type="ECO:0000256" key="9">
    <source>
        <dbReference type="ARBA" id="ARBA00022967"/>
    </source>
</evidence>
<dbReference type="InterPro" id="IPR006534">
    <property type="entry name" value="P-type_ATPase_IIIA"/>
</dbReference>
<dbReference type="SMART" id="SM00831">
    <property type="entry name" value="Cation_ATPase_N"/>
    <property type="match status" value="1"/>
</dbReference>
<dbReference type="SFLD" id="SFLDS00003">
    <property type="entry name" value="Haloacid_Dehalogenase"/>
    <property type="match status" value="1"/>
</dbReference>
<dbReference type="PRINTS" id="PR00119">
    <property type="entry name" value="CATATPASE"/>
</dbReference>
<accession>A0A0F9K0B7</accession>
<dbReference type="InterPro" id="IPR023299">
    <property type="entry name" value="ATPase_P-typ_cyto_dom_N"/>
</dbReference>
<dbReference type="NCBIfam" id="TIGR01647">
    <property type="entry name" value="ATPase-IIIA_H"/>
    <property type="match status" value="1"/>
</dbReference>
<keyword evidence="4 12" id="KW-0812">Transmembrane</keyword>
<dbReference type="SFLD" id="SFLDG00002">
    <property type="entry name" value="C1.7:_P-type_atpase_like"/>
    <property type="match status" value="1"/>
</dbReference>
<evidence type="ECO:0000256" key="10">
    <source>
        <dbReference type="ARBA" id="ARBA00022989"/>
    </source>
</evidence>
<dbReference type="CDD" id="cd02076">
    <property type="entry name" value="P-type_ATPase_H"/>
    <property type="match status" value="1"/>
</dbReference>
<feature type="transmembrane region" description="Helical" evidence="12">
    <location>
        <begin position="242"/>
        <end position="262"/>
    </location>
</feature>
<keyword evidence="11 12" id="KW-0472">Membrane</keyword>
<keyword evidence="7" id="KW-0067">ATP-binding</keyword>
<dbReference type="InterPro" id="IPR018303">
    <property type="entry name" value="ATPase_P-typ_P_site"/>
</dbReference>
<feature type="transmembrane region" description="Helical" evidence="12">
    <location>
        <begin position="701"/>
        <end position="720"/>
    </location>
</feature>
<dbReference type="GO" id="GO:0005524">
    <property type="term" value="F:ATP binding"/>
    <property type="evidence" value="ECO:0007669"/>
    <property type="project" value="UniProtKB-KW"/>
</dbReference>
<evidence type="ECO:0000313" key="14">
    <source>
        <dbReference type="EMBL" id="KKM75418.1"/>
    </source>
</evidence>
<dbReference type="GO" id="GO:0016020">
    <property type="term" value="C:membrane"/>
    <property type="evidence" value="ECO:0007669"/>
    <property type="project" value="UniProtKB-SubCell"/>
</dbReference>
<dbReference type="Gene3D" id="1.20.1110.10">
    <property type="entry name" value="Calcium-transporting ATPase, transmembrane domain"/>
    <property type="match status" value="1"/>
</dbReference>
<keyword evidence="8" id="KW-0460">Magnesium</keyword>
<sequence length="851" mass="94107">MEETKKDIKSEAMSPFAKMSNEDVLKNLDVDMDKGLSTDNAKQRLEKYGPNALEEKKRSIFKQLFQFFWGPIPWMIEIAAILSGVLQKWPDFIVIMAMLIINAALGFFQEFKAGNAIEALKKKLALHARVLRDGKWLDIESKELVPGDIINVKLGNIIPADIKLVGGEYLTVDQSALTGESLPVTKKLEDIAFSGTIAKTGEMTGVVTETGMNTFFGKTAKLVSEAKTKSHFQQAVVRIGDFLIFLTLSICAIILVVSIYRIEYKHVLHESIGQIVIFILVLVVAGIPIALPAVLSATMAIGAGVLAKMKAIVSKLTAVEELANMDILCSDKTGTLTKNELTVGDIQLFEAKDPEEVLTIAALASNPDGRDAIDEAIFTRLDNKEALNDYMREKFTPFDPVIKKAVATVKQKDGTVMQAAKGAPQVILQMCEADETLTQKVTQAIDSFAAKGYRTLGAAKTDSSGKWHYLGLIPMFDPPRDDTKETLGYIKDMGINVKMVTGDHASIAKELAGKLDLGTNIISVSELEHHEDTETKVKKESIYESANGFAEVYPQHKFDIVKALQNKGHVTGMTGDGVNDAPALKQADIGIAVSAATDAAKEAADIVLTEPGLLVIAHAIEQSRKIFNRMKSYAMYRISETCRLLLFLLLSMLVFNDHPLTAIMIILIALLNDIPIMMIAYDHMPIDKNPSSWDMKEILTISVGLAIVGVVSTFGLYWIGDRYWFEPITDATSKFDHLRTLAFMGILCGGNLTIYLTRNTRAIWSKPHPEIKFFLATLVSQVIGTFFSVYGLGTNDFVGIGWLFVAYAWVYILIWFLICMVVKELLYKIIGRKTHYIASAIRHAEEKMHMR</sequence>
<evidence type="ECO:0000256" key="5">
    <source>
        <dbReference type="ARBA" id="ARBA00022723"/>
    </source>
</evidence>
<reference evidence="14" key="1">
    <citation type="journal article" date="2015" name="Nature">
        <title>Complex archaea that bridge the gap between prokaryotes and eukaryotes.</title>
        <authorList>
            <person name="Spang A."/>
            <person name="Saw J.H."/>
            <person name="Jorgensen S.L."/>
            <person name="Zaremba-Niedzwiedzka K."/>
            <person name="Martijn J."/>
            <person name="Lind A.E."/>
            <person name="van Eijk R."/>
            <person name="Schleper C."/>
            <person name="Guy L."/>
            <person name="Ettema T.J."/>
        </authorList>
    </citation>
    <scope>NUCLEOTIDE SEQUENCE</scope>
</reference>
<dbReference type="Pfam" id="PF00122">
    <property type="entry name" value="E1-E2_ATPase"/>
    <property type="match status" value="1"/>
</dbReference>
<dbReference type="InterPro" id="IPR001757">
    <property type="entry name" value="P_typ_ATPase"/>
</dbReference>
<dbReference type="PANTHER" id="PTHR42861">
    <property type="entry name" value="CALCIUM-TRANSPORTING ATPASE"/>
    <property type="match status" value="1"/>
</dbReference>
<organism evidence="14">
    <name type="scientific">marine sediment metagenome</name>
    <dbReference type="NCBI Taxonomy" id="412755"/>
    <lineage>
        <taxon>unclassified sequences</taxon>
        <taxon>metagenomes</taxon>
        <taxon>ecological metagenomes</taxon>
    </lineage>
</organism>
<gene>
    <name evidence="14" type="ORF">LCGC14_1390440</name>
</gene>
<dbReference type="InterPro" id="IPR008250">
    <property type="entry name" value="ATPase_P-typ_transduc_dom_A_sf"/>
</dbReference>
<dbReference type="InterPro" id="IPR023214">
    <property type="entry name" value="HAD_sf"/>
</dbReference>
<dbReference type="Gene3D" id="3.40.50.1000">
    <property type="entry name" value="HAD superfamily/HAD-like"/>
    <property type="match status" value="1"/>
</dbReference>
<keyword evidence="5" id="KW-0479">Metal-binding</keyword>
<dbReference type="InterPro" id="IPR044492">
    <property type="entry name" value="P_typ_ATPase_HD_dom"/>
</dbReference>
<comment type="subcellular location">
    <subcellularLocation>
        <location evidence="1">Membrane</location>
        <topology evidence="1">Multi-pass membrane protein</topology>
    </subcellularLocation>
</comment>
<dbReference type="SUPFAM" id="SSF56784">
    <property type="entry name" value="HAD-like"/>
    <property type="match status" value="1"/>
</dbReference>
<feature type="transmembrane region" description="Helical" evidence="12">
    <location>
        <begin position="661"/>
        <end position="681"/>
    </location>
</feature>
<evidence type="ECO:0000256" key="8">
    <source>
        <dbReference type="ARBA" id="ARBA00022842"/>
    </source>
</evidence>
<evidence type="ECO:0000256" key="1">
    <source>
        <dbReference type="ARBA" id="ARBA00004141"/>
    </source>
</evidence>
<dbReference type="GO" id="GO:0008553">
    <property type="term" value="F:P-type proton-exporting transporter activity"/>
    <property type="evidence" value="ECO:0007669"/>
    <property type="project" value="InterPro"/>
</dbReference>
<dbReference type="Gene3D" id="2.70.150.10">
    <property type="entry name" value="Calcium-transporting ATPase, cytoplasmic transduction domain A"/>
    <property type="match status" value="1"/>
</dbReference>
<dbReference type="GO" id="GO:0120029">
    <property type="term" value="P:proton export across plasma membrane"/>
    <property type="evidence" value="ECO:0007669"/>
    <property type="project" value="InterPro"/>
</dbReference>
<feature type="transmembrane region" description="Helical" evidence="12">
    <location>
        <begin position="634"/>
        <end position="655"/>
    </location>
</feature>